<dbReference type="AlphaFoldDB" id="A0A087E477"/>
<dbReference type="InterPro" id="IPR015927">
    <property type="entry name" value="Peptidase_S24_S26A/B/C"/>
</dbReference>
<sequence length="210" mass="22554">MVVSVRTRQPGITGVDTGMARLSDVISSIHPASESPVPVPQALEAVHAGFPSVAQDYFDGDFSLDEHIIMHPDTTFIVTVAGDSMQNAGIWDGDLLVVDRALDPQDGDVVVAVLDDELTVKRLVMHGHTPVLHPENPAYPDFTPSPDQDLLIWGVVTGNYHWQRKTAQRHAEQPVPPSVTYPGAKSGGGAIVAPQHPGAYRHGGWGSRHA</sequence>
<evidence type="ECO:0000259" key="9">
    <source>
        <dbReference type="Pfam" id="PF00717"/>
    </source>
</evidence>
<feature type="region of interest" description="Disordered" evidence="8">
    <location>
        <begin position="167"/>
        <end position="210"/>
    </location>
</feature>
<dbReference type="RefSeq" id="WP_081666391.1">
    <property type="nucleotide sequence ID" value="NZ_JGZT01000006.1"/>
</dbReference>
<protein>
    <submittedName>
        <fullName evidence="10">UmuD protein</fullName>
        <ecNumber evidence="10">3.4.21.88</ecNumber>
    </submittedName>
</protein>
<feature type="compositionally biased region" description="Gly residues" evidence="8">
    <location>
        <begin position="201"/>
        <end position="210"/>
    </location>
</feature>
<dbReference type="GO" id="GO:0006355">
    <property type="term" value="P:regulation of DNA-templated transcription"/>
    <property type="evidence" value="ECO:0007669"/>
    <property type="project" value="InterPro"/>
</dbReference>
<dbReference type="InterPro" id="IPR036286">
    <property type="entry name" value="LexA/Signal_pep-like_sf"/>
</dbReference>
<evidence type="ECO:0000313" key="10">
    <source>
        <dbReference type="EMBL" id="KFJ02578.1"/>
    </source>
</evidence>
<evidence type="ECO:0000256" key="1">
    <source>
        <dbReference type="ARBA" id="ARBA00007484"/>
    </source>
</evidence>
<proteinExistence type="inferred from homology"/>
<keyword evidence="3 7" id="KW-0378">Hydrolase</keyword>
<accession>A0A087E477</accession>
<dbReference type="Pfam" id="PF00717">
    <property type="entry name" value="Peptidase_S24"/>
    <property type="match status" value="1"/>
</dbReference>
<keyword evidence="4 7" id="KW-0068">Autocatalytic cleavage</keyword>
<dbReference type="GO" id="GO:0009432">
    <property type="term" value="P:SOS response"/>
    <property type="evidence" value="ECO:0007669"/>
    <property type="project" value="UniProtKB-KW"/>
</dbReference>
<dbReference type="GO" id="GO:0004252">
    <property type="term" value="F:serine-type endopeptidase activity"/>
    <property type="evidence" value="ECO:0007669"/>
    <property type="project" value="UniProtKB-EC"/>
</dbReference>
<keyword evidence="2" id="KW-0227">DNA damage</keyword>
<evidence type="ECO:0000256" key="2">
    <source>
        <dbReference type="ARBA" id="ARBA00022763"/>
    </source>
</evidence>
<evidence type="ECO:0000256" key="3">
    <source>
        <dbReference type="ARBA" id="ARBA00022801"/>
    </source>
</evidence>
<feature type="domain" description="Peptidase S24/S26A/S26B/S26C" evidence="9">
    <location>
        <begin position="44"/>
        <end position="156"/>
    </location>
</feature>
<evidence type="ECO:0000313" key="11">
    <source>
        <dbReference type="Proteomes" id="UP000029003"/>
    </source>
</evidence>
<dbReference type="Gene3D" id="2.10.109.10">
    <property type="entry name" value="Umud Fragment, subunit A"/>
    <property type="match status" value="1"/>
</dbReference>
<dbReference type="PRINTS" id="PR00726">
    <property type="entry name" value="LEXASERPTASE"/>
</dbReference>
<dbReference type="GO" id="GO:0003677">
    <property type="term" value="F:DNA binding"/>
    <property type="evidence" value="ECO:0007669"/>
    <property type="project" value="InterPro"/>
</dbReference>
<comment type="caution">
    <text evidence="10">The sequence shown here is derived from an EMBL/GenBank/DDBJ whole genome shotgun (WGS) entry which is preliminary data.</text>
</comment>
<keyword evidence="6" id="KW-0742">SOS response</keyword>
<organism evidence="10 11">
    <name type="scientific">Bifidobacterium thermacidophilum subsp. thermacidophilum</name>
    <dbReference type="NCBI Taxonomy" id="79262"/>
    <lineage>
        <taxon>Bacteria</taxon>
        <taxon>Bacillati</taxon>
        <taxon>Actinomycetota</taxon>
        <taxon>Actinomycetes</taxon>
        <taxon>Bifidobacteriales</taxon>
        <taxon>Bifidobacteriaceae</taxon>
        <taxon>Bifidobacterium</taxon>
    </lineage>
</organism>
<dbReference type="EC" id="3.4.21.88" evidence="10"/>
<dbReference type="PANTHER" id="PTHR33516">
    <property type="entry name" value="LEXA REPRESSOR"/>
    <property type="match status" value="1"/>
</dbReference>
<evidence type="ECO:0000256" key="6">
    <source>
        <dbReference type="ARBA" id="ARBA00023236"/>
    </source>
</evidence>
<dbReference type="Proteomes" id="UP000029003">
    <property type="component" value="Unassembled WGS sequence"/>
</dbReference>
<comment type="similarity">
    <text evidence="1 7">Belongs to the peptidase S24 family.</text>
</comment>
<dbReference type="SUPFAM" id="SSF51306">
    <property type="entry name" value="LexA/Signal peptidase"/>
    <property type="match status" value="1"/>
</dbReference>
<dbReference type="EMBL" id="JGZT01000006">
    <property type="protein sequence ID" value="KFJ02578.1"/>
    <property type="molecule type" value="Genomic_DNA"/>
</dbReference>
<evidence type="ECO:0000256" key="5">
    <source>
        <dbReference type="ARBA" id="ARBA00023204"/>
    </source>
</evidence>
<dbReference type="InterPro" id="IPR050077">
    <property type="entry name" value="LexA_repressor"/>
</dbReference>
<reference evidence="10 11" key="1">
    <citation type="submission" date="2014-03" db="EMBL/GenBank/DDBJ databases">
        <title>Genomics of Bifidobacteria.</title>
        <authorList>
            <person name="Ventura M."/>
            <person name="Milani C."/>
            <person name="Lugli G.A."/>
        </authorList>
    </citation>
    <scope>NUCLEOTIDE SEQUENCE [LARGE SCALE GENOMIC DNA]</scope>
    <source>
        <strain evidence="10 11">LMG 21395</strain>
    </source>
</reference>
<name>A0A087E477_9BIFI</name>
<dbReference type="InterPro" id="IPR006197">
    <property type="entry name" value="Peptidase_S24_LexA"/>
</dbReference>
<dbReference type="GO" id="GO:0006281">
    <property type="term" value="P:DNA repair"/>
    <property type="evidence" value="ECO:0007669"/>
    <property type="project" value="UniProtKB-KW"/>
</dbReference>
<dbReference type="InterPro" id="IPR039418">
    <property type="entry name" value="LexA-like"/>
</dbReference>
<evidence type="ECO:0000256" key="4">
    <source>
        <dbReference type="ARBA" id="ARBA00022813"/>
    </source>
</evidence>
<dbReference type="NCBIfam" id="NF007621">
    <property type="entry name" value="PRK10276.1"/>
    <property type="match status" value="1"/>
</dbReference>
<evidence type="ECO:0000256" key="8">
    <source>
        <dbReference type="SAM" id="MobiDB-lite"/>
    </source>
</evidence>
<keyword evidence="5" id="KW-0234">DNA repair</keyword>
<gene>
    <name evidence="10" type="ORF">THER5_1040</name>
</gene>
<dbReference type="CDD" id="cd06529">
    <property type="entry name" value="S24_LexA-like"/>
    <property type="match status" value="1"/>
</dbReference>
<dbReference type="PANTHER" id="PTHR33516:SF2">
    <property type="entry name" value="LEXA REPRESSOR-RELATED"/>
    <property type="match status" value="1"/>
</dbReference>
<evidence type="ECO:0000256" key="7">
    <source>
        <dbReference type="RuleBase" id="RU003991"/>
    </source>
</evidence>